<proteinExistence type="predicted"/>
<reference evidence="1 2" key="1">
    <citation type="submission" date="2019-07" db="EMBL/GenBank/DDBJ databases">
        <title>The draft genome sequence of Vibrio algivorus M1486.</title>
        <authorList>
            <person name="Meng X."/>
        </authorList>
    </citation>
    <scope>NUCLEOTIDE SEQUENCE [LARGE SCALE GENOMIC DNA]</scope>
    <source>
        <strain evidence="1 2">M1486</strain>
    </source>
</reference>
<dbReference type="OrthoDB" id="10008056at2"/>
<accession>A0A557NUL2</accession>
<dbReference type="EMBL" id="VMKJ01000064">
    <property type="protein sequence ID" value="TVO32109.1"/>
    <property type="molecule type" value="Genomic_DNA"/>
</dbReference>
<evidence type="ECO:0000313" key="2">
    <source>
        <dbReference type="Proteomes" id="UP000319828"/>
    </source>
</evidence>
<dbReference type="RefSeq" id="WP_144389208.1">
    <property type="nucleotide sequence ID" value="NZ_CANNCB010000071.1"/>
</dbReference>
<evidence type="ECO:0000313" key="1">
    <source>
        <dbReference type="EMBL" id="TVO32109.1"/>
    </source>
</evidence>
<dbReference type="AlphaFoldDB" id="A0A557NUL2"/>
<sequence length="91" mass="10670">MKSMKIGSWHDSPDNRELLEFKSSIYSSIDEYNLDLDRMRRDESYVRIKGKLCTRSPYETEQIKIDKINAARRLDAHIENGGTALDFEPLF</sequence>
<organism evidence="1 2">
    <name type="scientific">Vibrio algivorus</name>
    <dbReference type="NCBI Taxonomy" id="1667024"/>
    <lineage>
        <taxon>Bacteria</taxon>
        <taxon>Pseudomonadati</taxon>
        <taxon>Pseudomonadota</taxon>
        <taxon>Gammaproteobacteria</taxon>
        <taxon>Vibrionales</taxon>
        <taxon>Vibrionaceae</taxon>
        <taxon>Vibrio</taxon>
    </lineage>
</organism>
<gene>
    <name evidence="1" type="ORF">FOF44_17470</name>
</gene>
<comment type="caution">
    <text evidence="1">The sequence shown here is derived from an EMBL/GenBank/DDBJ whole genome shotgun (WGS) entry which is preliminary data.</text>
</comment>
<dbReference type="Proteomes" id="UP000319828">
    <property type="component" value="Unassembled WGS sequence"/>
</dbReference>
<protein>
    <submittedName>
        <fullName evidence="1">Uncharacterized protein</fullName>
    </submittedName>
</protein>
<name>A0A557NUL2_9VIBR</name>